<dbReference type="EC" id="2.1.2.11" evidence="7"/>
<proteinExistence type="inferred from homology"/>
<evidence type="ECO:0000256" key="10">
    <source>
        <dbReference type="PIRSR" id="PIRSR000388-3"/>
    </source>
</evidence>
<dbReference type="GO" id="GO:0015937">
    <property type="term" value="P:coenzyme A biosynthetic process"/>
    <property type="evidence" value="ECO:0007669"/>
    <property type="project" value="UniProtKB-UniRule"/>
</dbReference>
<dbReference type="NCBIfam" id="NF001452">
    <property type="entry name" value="PRK00311.1"/>
    <property type="match status" value="1"/>
</dbReference>
<dbReference type="Proteomes" id="UP000002654">
    <property type="component" value="Chromosome"/>
</dbReference>
<dbReference type="EMBL" id="FN869859">
    <property type="protein sequence ID" value="CCC81731.1"/>
    <property type="molecule type" value="Genomic_DNA"/>
</dbReference>
<keyword evidence="7 10" id="KW-0479">Metal-binding</keyword>
<feature type="active site" description="Proton acceptor" evidence="7 8">
    <location>
        <position position="183"/>
    </location>
</feature>
<evidence type="ECO:0000256" key="8">
    <source>
        <dbReference type="PIRSR" id="PIRSR000388-1"/>
    </source>
</evidence>
<comment type="catalytic activity">
    <reaction evidence="7">
        <text>(6R)-5,10-methylene-5,6,7,8-tetrahydrofolate + 3-methyl-2-oxobutanoate + H2O = 2-dehydropantoate + (6S)-5,6,7,8-tetrahydrofolate</text>
        <dbReference type="Rhea" id="RHEA:11824"/>
        <dbReference type="ChEBI" id="CHEBI:11561"/>
        <dbReference type="ChEBI" id="CHEBI:11851"/>
        <dbReference type="ChEBI" id="CHEBI:15377"/>
        <dbReference type="ChEBI" id="CHEBI:15636"/>
        <dbReference type="ChEBI" id="CHEBI:57453"/>
        <dbReference type="EC" id="2.1.2.11"/>
    </reaction>
</comment>
<dbReference type="CDD" id="cd06557">
    <property type="entry name" value="KPHMT-like"/>
    <property type="match status" value="1"/>
</dbReference>
<dbReference type="PATRIC" id="fig|768679.9.peg.1097"/>
<dbReference type="HAMAP" id="MF_00156">
    <property type="entry name" value="PanB"/>
    <property type="match status" value="1"/>
</dbReference>
<dbReference type="Pfam" id="PF02548">
    <property type="entry name" value="Pantoate_transf"/>
    <property type="match status" value="1"/>
</dbReference>
<evidence type="ECO:0000256" key="5">
    <source>
        <dbReference type="ARBA" id="ARBA00022842"/>
    </source>
</evidence>
<evidence type="ECO:0000256" key="1">
    <source>
        <dbReference type="ARBA" id="ARBA00005033"/>
    </source>
</evidence>
<evidence type="ECO:0000256" key="7">
    <source>
        <dbReference type="HAMAP-Rule" id="MF_00156"/>
    </source>
</evidence>
<feature type="binding site" evidence="7 10">
    <location>
        <position position="46"/>
    </location>
    <ligand>
        <name>Mg(2+)</name>
        <dbReference type="ChEBI" id="CHEBI:18420"/>
    </ligand>
</feature>
<feature type="binding site" evidence="7 10">
    <location>
        <position position="85"/>
    </location>
    <ligand>
        <name>Mg(2+)</name>
        <dbReference type="ChEBI" id="CHEBI:18420"/>
    </ligand>
</feature>
<keyword evidence="12" id="KW-1185">Reference proteome</keyword>
<dbReference type="FunFam" id="3.20.20.60:FF:000003">
    <property type="entry name" value="3-methyl-2-oxobutanoate hydroxymethyltransferase"/>
    <property type="match status" value="1"/>
</dbReference>
<dbReference type="GO" id="GO:0005737">
    <property type="term" value="C:cytoplasm"/>
    <property type="evidence" value="ECO:0007669"/>
    <property type="project" value="UniProtKB-SubCell"/>
</dbReference>
<keyword evidence="4 7" id="KW-0808">Transferase</keyword>
<dbReference type="SUPFAM" id="SSF51621">
    <property type="entry name" value="Phosphoenolpyruvate/pyruvate domain"/>
    <property type="match status" value="1"/>
</dbReference>
<comment type="pathway">
    <text evidence="1">Cofactor biosynthesis; (R)-pantothenate biosynthesis; (R)-pantoate from 3-methyl-2-oxobutanoate: step 1/2.</text>
</comment>
<evidence type="ECO:0000256" key="3">
    <source>
        <dbReference type="ARBA" id="ARBA00022490"/>
    </source>
</evidence>
<evidence type="ECO:0000256" key="9">
    <source>
        <dbReference type="PIRSR" id="PIRSR000388-2"/>
    </source>
</evidence>
<dbReference type="eggNOG" id="arCOG00584">
    <property type="taxonomic scope" value="Archaea"/>
</dbReference>
<dbReference type="PANTHER" id="PTHR20881">
    <property type="entry name" value="3-METHYL-2-OXOBUTANOATE HYDROXYMETHYLTRANSFERASE"/>
    <property type="match status" value="1"/>
</dbReference>
<dbReference type="PIRSF" id="PIRSF000388">
    <property type="entry name" value="Pantoate_hydroxy_MeTrfase"/>
    <property type="match status" value="1"/>
</dbReference>
<dbReference type="InterPro" id="IPR040442">
    <property type="entry name" value="Pyrv_kinase-like_dom_sf"/>
</dbReference>
<dbReference type="RefSeq" id="WP_014126986.1">
    <property type="nucleotide sequence ID" value="NC_016070.1"/>
</dbReference>
<sequence length="265" mass="28478">MERRKITVQTFLNMKGREKIAMLTAYDYPSALLVDAAGVDGILVGDSLGMVVLGYENTLKVTLADMLIHVAAVARARPKALLVADMPFMTYETGPRDALRAAAKLVRAGAEAVKPEGGQEIFDVVERLVKAGIPVMGHIGLNPQRVLALGGFKLVGKTEEQAKKIEEDARALQEAGAFALVIESVPAGVAKRVTESVKIPTICIGGGPHCDGQILVLHDVLGLSQRPPSFAKRYADIASAIRDAVGRYVDEVKRGVFPSPEYYKE</sequence>
<dbReference type="GO" id="GO:0000287">
    <property type="term" value="F:magnesium ion binding"/>
    <property type="evidence" value="ECO:0007669"/>
    <property type="project" value="TreeGrafter"/>
</dbReference>
<evidence type="ECO:0000256" key="2">
    <source>
        <dbReference type="ARBA" id="ARBA00008676"/>
    </source>
</evidence>
<keyword evidence="6 7" id="KW-0173">Coenzyme A biosynthesis</keyword>
<dbReference type="GO" id="GO:0003864">
    <property type="term" value="F:3-methyl-2-oxobutanoate hydroxymethyltransferase activity"/>
    <property type="evidence" value="ECO:0007669"/>
    <property type="project" value="UniProtKB-UniRule"/>
</dbReference>
<dbReference type="OrthoDB" id="8414at2157"/>
<comment type="subunit">
    <text evidence="7">Homodecamer; pentamer of dimers.</text>
</comment>
<dbReference type="NCBIfam" id="TIGR00222">
    <property type="entry name" value="panB"/>
    <property type="match status" value="1"/>
</dbReference>
<organism evidence="11 12">
    <name type="scientific">Thermoproteus tenax (strain ATCC 35583 / DSM 2078 / JCM 9277 / NBRC 100435 / Kra 1)</name>
    <dbReference type="NCBI Taxonomy" id="768679"/>
    <lineage>
        <taxon>Archaea</taxon>
        <taxon>Thermoproteota</taxon>
        <taxon>Thermoprotei</taxon>
        <taxon>Thermoproteales</taxon>
        <taxon>Thermoproteaceae</taxon>
        <taxon>Thermoproteus</taxon>
    </lineage>
</organism>
<dbReference type="AlphaFoldDB" id="G4RJI6"/>
<dbReference type="InterPro" id="IPR015813">
    <property type="entry name" value="Pyrv/PenolPyrv_kinase-like_dom"/>
</dbReference>
<dbReference type="PaxDb" id="768679-TTX_1088"/>
<evidence type="ECO:0000313" key="11">
    <source>
        <dbReference type="EMBL" id="CCC81731.1"/>
    </source>
</evidence>
<protein>
    <recommendedName>
        <fullName evidence="7">3-methyl-2-oxobutanoate hydroxymethyltransferase</fullName>
        <ecNumber evidence="7">2.1.2.11</ecNumber>
    </recommendedName>
    <alternativeName>
        <fullName evidence="7">Ketopantoate hydroxymethyltransferase</fullName>
        <shortName evidence="7">KPHMT</shortName>
    </alternativeName>
</protein>
<evidence type="ECO:0000313" key="12">
    <source>
        <dbReference type="Proteomes" id="UP000002654"/>
    </source>
</evidence>
<dbReference type="Gene3D" id="3.20.20.60">
    <property type="entry name" value="Phosphoenolpyruvate-binding domains"/>
    <property type="match status" value="1"/>
</dbReference>
<reference evidence="11 12" key="1">
    <citation type="journal article" date="2011" name="PLoS ONE">
        <title>The complete genome sequence of Thermoproteus tenax: a physiologically versatile member of the Crenarchaeota.</title>
        <authorList>
            <person name="Siebers B."/>
            <person name="Zaparty M."/>
            <person name="Raddatz G."/>
            <person name="Tjaden B."/>
            <person name="Albers S.V."/>
            <person name="Bell S.D."/>
            <person name="Blombach F."/>
            <person name="Kletzin A."/>
            <person name="Kyrpides N."/>
            <person name="Lanz C."/>
            <person name="Plagens A."/>
            <person name="Rampp M."/>
            <person name="Rosinus A."/>
            <person name="von Jan M."/>
            <person name="Makarova K.S."/>
            <person name="Klenk H.P."/>
            <person name="Schuster S.C."/>
            <person name="Hensel R."/>
        </authorList>
    </citation>
    <scope>NUCLEOTIDE SEQUENCE [LARGE SCALE GENOMIC DNA]</scope>
    <source>
        <strain evidence="12">ATCC 35583 / DSM 2078 / JCM 9277 / NBRC 100435 / Kra 1</strain>
    </source>
</reference>
<keyword evidence="5 7" id="KW-0460">Magnesium</keyword>
<dbReference type="STRING" id="768679.TTX_1088"/>
<gene>
    <name evidence="7 11" type="primary">panB</name>
    <name evidence="11" type="ordered locus">TTX_1088</name>
</gene>
<comment type="similarity">
    <text evidence="2 7">Belongs to the PanB family.</text>
</comment>
<comment type="pathway">
    <text evidence="7">Cofactor biosynthesis; coenzyme A biosynthesis.</text>
</comment>
<keyword evidence="3 7" id="KW-0963">Cytoplasm</keyword>
<comment type="cofactor">
    <cofactor evidence="7 10">
        <name>Mg(2+)</name>
        <dbReference type="ChEBI" id="CHEBI:18420"/>
    </cofactor>
    <text evidence="7 10">Binds 1 Mg(2+) ion per subunit.</text>
</comment>
<comment type="function">
    <text evidence="7">Catalyzes the reversible reaction in which hydroxymethyl group from 5,10-methylenetetrahydrofolate is transferred onto alpha-ketoisovalerate to form ketopantoate.</text>
</comment>
<dbReference type="UniPathway" id="UPA00241"/>
<dbReference type="GO" id="GO:0015940">
    <property type="term" value="P:pantothenate biosynthetic process"/>
    <property type="evidence" value="ECO:0007669"/>
    <property type="project" value="UniProtKB-UniRule"/>
</dbReference>
<evidence type="ECO:0000256" key="6">
    <source>
        <dbReference type="ARBA" id="ARBA00022993"/>
    </source>
</evidence>
<dbReference type="GeneID" id="11261976"/>
<feature type="binding site" evidence="7 9">
    <location>
        <position position="114"/>
    </location>
    <ligand>
        <name>3-methyl-2-oxobutanoate</name>
        <dbReference type="ChEBI" id="CHEBI:11851"/>
    </ligand>
</feature>
<evidence type="ECO:0000256" key="4">
    <source>
        <dbReference type="ARBA" id="ARBA00022679"/>
    </source>
</evidence>
<accession>G4RJI6</accession>
<dbReference type="PANTHER" id="PTHR20881:SF0">
    <property type="entry name" value="3-METHYL-2-OXOBUTANOATE HYDROXYMETHYLTRANSFERASE"/>
    <property type="match status" value="1"/>
</dbReference>
<dbReference type="InterPro" id="IPR003700">
    <property type="entry name" value="Pantoate_hydroxy_MeTrfase"/>
</dbReference>
<feature type="binding site" evidence="7 10">
    <location>
        <position position="116"/>
    </location>
    <ligand>
        <name>Mg(2+)</name>
        <dbReference type="ChEBI" id="CHEBI:18420"/>
    </ligand>
</feature>
<feature type="binding site" evidence="7 9">
    <location>
        <begin position="46"/>
        <end position="47"/>
    </location>
    <ligand>
        <name>3-methyl-2-oxobutanoate</name>
        <dbReference type="ChEBI" id="CHEBI:11851"/>
    </ligand>
</feature>
<feature type="binding site" evidence="7 9">
    <location>
        <position position="85"/>
    </location>
    <ligand>
        <name>3-methyl-2-oxobutanoate</name>
        <dbReference type="ChEBI" id="CHEBI:11851"/>
    </ligand>
</feature>
<dbReference type="HOGENOM" id="CLU_036645_1_0_2"/>
<dbReference type="KEGG" id="ttn:TTX_1088"/>
<name>G4RJI6_THETK</name>
<comment type="subcellular location">
    <subcellularLocation>
        <location evidence="7">Cytoplasm</location>
    </subcellularLocation>
</comment>